<dbReference type="InterPro" id="IPR037147">
    <property type="entry name" value="Ribosomal_bL28_sf"/>
</dbReference>
<comment type="similarity">
    <text evidence="1">Belongs to the bacterial ribosomal protein bL28 family.</text>
</comment>
<evidence type="ECO:0000313" key="5">
    <source>
        <dbReference type="Proteomes" id="UP000435649"/>
    </source>
</evidence>
<dbReference type="PANTHER" id="PTHR39080">
    <property type="entry name" value="50S RIBOSOMAL PROTEIN L28"/>
    <property type="match status" value="1"/>
</dbReference>
<evidence type="ECO:0000256" key="3">
    <source>
        <dbReference type="ARBA" id="ARBA00023274"/>
    </source>
</evidence>
<dbReference type="AlphaFoldDB" id="A0A844FYA2"/>
<keyword evidence="5" id="KW-1185">Reference proteome</keyword>
<dbReference type="InterPro" id="IPR026569">
    <property type="entry name" value="Ribosomal_bL28"/>
</dbReference>
<gene>
    <name evidence="4" type="ORF">FYJ85_01455</name>
</gene>
<dbReference type="Proteomes" id="UP000435649">
    <property type="component" value="Unassembled WGS sequence"/>
</dbReference>
<proteinExistence type="inferred from homology"/>
<keyword evidence="3" id="KW-0687">Ribonucleoprotein</keyword>
<evidence type="ECO:0000256" key="2">
    <source>
        <dbReference type="ARBA" id="ARBA00022980"/>
    </source>
</evidence>
<protein>
    <submittedName>
        <fullName evidence="4">50S ribosomal protein L28</fullName>
    </submittedName>
</protein>
<dbReference type="GO" id="GO:0005840">
    <property type="term" value="C:ribosome"/>
    <property type="evidence" value="ECO:0007669"/>
    <property type="project" value="UniProtKB-KW"/>
</dbReference>
<reference evidence="4 5" key="1">
    <citation type="submission" date="2019-08" db="EMBL/GenBank/DDBJ databases">
        <title>In-depth cultivation of the pig gut microbiome towards novel bacterial diversity and tailored functional studies.</title>
        <authorList>
            <person name="Wylensek D."/>
            <person name="Hitch T.C.A."/>
            <person name="Clavel T."/>
        </authorList>
    </citation>
    <scope>NUCLEOTIDE SEQUENCE [LARGE SCALE GENOMIC DNA]</scope>
    <source>
        <strain evidence="4 5">BBE-744-WT-12</strain>
    </source>
</reference>
<dbReference type="RefSeq" id="WP_106053234.1">
    <property type="nucleotide sequence ID" value="NZ_CALXOB010000042.1"/>
</dbReference>
<dbReference type="Gene3D" id="2.30.170.40">
    <property type="entry name" value="Ribosomal protein L28/L24"/>
    <property type="match status" value="1"/>
</dbReference>
<accession>A0A844FYA2</accession>
<sequence>MSKVCEMCGKTKANGGCITRKGLAKKAGGIGMHVVKNVKRTFEANLQNVKINAGGTVKTVKMCVRCIRTGNFDKA</sequence>
<dbReference type="InterPro" id="IPR034704">
    <property type="entry name" value="Ribosomal_bL28/bL31-like_sf"/>
</dbReference>
<dbReference type="EMBL" id="VUNS01000001">
    <property type="protein sequence ID" value="MST95714.1"/>
    <property type="molecule type" value="Genomic_DNA"/>
</dbReference>
<dbReference type="SUPFAM" id="SSF143800">
    <property type="entry name" value="L28p-like"/>
    <property type="match status" value="1"/>
</dbReference>
<dbReference type="Pfam" id="PF00830">
    <property type="entry name" value="Ribosomal_L28"/>
    <property type="match status" value="1"/>
</dbReference>
<organism evidence="4 5">
    <name type="scientific">Victivallis lenta</name>
    <dbReference type="NCBI Taxonomy" id="2606640"/>
    <lineage>
        <taxon>Bacteria</taxon>
        <taxon>Pseudomonadati</taxon>
        <taxon>Lentisphaerota</taxon>
        <taxon>Lentisphaeria</taxon>
        <taxon>Victivallales</taxon>
        <taxon>Victivallaceae</taxon>
        <taxon>Victivallis</taxon>
    </lineage>
</organism>
<comment type="caution">
    <text evidence="4">The sequence shown here is derived from an EMBL/GenBank/DDBJ whole genome shotgun (WGS) entry which is preliminary data.</text>
</comment>
<evidence type="ECO:0000256" key="1">
    <source>
        <dbReference type="ARBA" id="ARBA00008760"/>
    </source>
</evidence>
<dbReference type="PANTHER" id="PTHR39080:SF1">
    <property type="entry name" value="LARGE RIBOSOMAL SUBUNIT PROTEIN BL28A"/>
    <property type="match status" value="1"/>
</dbReference>
<dbReference type="GO" id="GO:0003735">
    <property type="term" value="F:structural constituent of ribosome"/>
    <property type="evidence" value="ECO:0007669"/>
    <property type="project" value="InterPro"/>
</dbReference>
<dbReference type="GO" id="GO:1990904">
    <property type="term" value="C:ribonucleoprotein complex"/>
    <property type="evidence" value="ECO:0007669"/>
    <property type="project" value="UniProtKB-KW"/>
</dbReference>
<name>A0A844FYA2_9BACT</name>
<keyword evidence="2 4" id="KW-0689">Ribosomal protein</keyword>
<dbReference type="InterPro" id="IPR050096">
    <property type="entry name" value="Bacterial_rp_bL28"/>
</dbReference>
<evidence type="ECO:0000313" key="4">
    <source>
        <dbReference type="EMBL" id="MST95714.1"/>
    </source>
</evidence>